<sequence>MARDTEHRLEETSATYCKSVYTSIALGPLGQDDDSVSVCRTLAGNILPMLTLPPLTVFNAQKGINEETLASVLLAARRLNHTLTRLAAVGTEALLRPLRRGVMAAASKTPERQLYCDMHARVLPRLRNLIHLLQTRMPQPQHSFPLASDRRLDSIRSHSALRLYALTLLEYAQEQMSLISVLFLPWLND</sequence>
<evidence type="ECO:0000313" key="1">
    <source>
        <dbReference type="EMBL" id="KAK2173776.1"/>
    </source>
</evidence>
<proteinExistence type="predicted"/>
<gene>
    <name evidence="1" type="ORF">NP493_850g01055</name>
</gene>
<organism evidence="1 2">
    <name type="scientific">Ridgeia piscesae</name>
    <name type="common">Tubeworm</name>
    <dbReference type="NCBI Taxonomy" id="27915"/>
    <lineage>
        <taxon>Eukaryota</taxon>
        <taxon>Metazoa</taxon>
        <taxon>Spiralia</taxon>
        <taxon>Lophotrochozoa</taxon>
        <taxon>Annelida</taxon>
        <taxon>Polychaeta</taxon>
        <taxon>Sedentaria</taxon>
        <taxon>Canalipalpata</taxon>
        <taxon>Sabellida</taxon>
        <taxon>Siboglinidae</taxon>
        <taxon>Ridgeia</taxon>
    </lineage>
</organism>
<comment type="caution">
    <text evidence="1">The sequence shown here is derived from an EMBL/GenBank/DDBJ whole genome shotgun (WGS) entry which is preliminary data.</text>
</comment>
<protein>
    <submittedName>
        <fullName evidence="1">Uncharacterized protein</fullName>
    </submittedName>
</protein>
<reference evidence="1" key="1">
    <citation type="journal article" date="2023" name="Mol. Biol. Evol.">
        <title>Third-Generation Sequencing Reveals the Adaptive Role of the Epigenome in Three Deep-Sea Polychaetes.</title>
        <authorList>
            <person name="Perez M."/>
            <person name="Aroh O."/>
            <person name="Sun Y."/>
            <person name="Lan Y."/>
            <person name="Juniper S.K."/>
            <person name="Young C.R."/>
            <person name="Angers B."/>
            <person name="Qian P.Y."/>
        </authorList>
    </citation>
    <scope>NUCLEOTIDE SEQUENCE</scope>
    <source>
        <strain evidence="1">R07B-5</strain>
    </source>
</reference>
<accession>A0AAD9KLX0</accession>
<evidence type="ECO:0000313" key="2">
    <source>
        <dbReference type="Proteomes" id="UP001209878"/>
    </source>
</evidence>
<dbReference type="Proteomes" id="UP001209878">
    <property type="component" value="Unassembled WGS sequence"/>
</dbReference>
<keyword evidence="2" id="KW-1185">Reference proteome</keyword>
<dbReference type="AlphaFoldDB" id="A0AAD9KLX0"/>
<dbReference type="EMBL" id="JAODUO010000849">
    <property type="protein sequence ID" value="KAK2173776.1"/>
    <property type="molecule type" value="Genomic_DNA"/>
</dbReference>
<name>A0AAD9KLX0_RIDPI</name>